<gene>
    <name evidence="3" type="ORF">I8755_23235</name>
</gene>
<dbReference type="EMBL" id="CP065959">
    <property type="protein sequence ID" value="QQC90995.1"/>
    <property type="molecule type" value="Genomic_DNA"/>
</dbReference>
<organism evidence="3 4">
    <name type="scientific">Streptomyces alfalfae</name>
    <dbReference type="NCBI Taxonomy" id="1642299"/>
    <lineage>
        <taxon>Bacteria</taxon>
        <taxon>Bacillati</taxon>
        <taxon>Actinomycetota</taxon>
        <taxon>Actinomycetes</taxon>
        <taxon>Kitasatosporales</taxon>
        <taxon>Streptomycetaceae</taxon>
        <taxon>Streptomyces</taxon>
    </lineage>
</organism>
<proteinExistence type="predicted"/>
<accession>A0A7T4TZC2</accession>
<sequence>MRIVATSTFLMVAALTVVCSSTAAYAIGDKGDQAPPGPSGPSGGAKGNTLMAGVSQSSIEVTQVSGGKGGSSNKPVVPVDPNWKPPACWYEPVATSEQVKAAVDQLKKTPNENLVPVTPSLYWGQQLMVDHYEKGKTQSDGAEGYKNFNIGKKGKFWRGVVNPDMRDDPEAYDCEKNLFWQDAGTVPKIDHAPTPEVLASYAYNQIKVPETEVEMKPEGKSTVNLPTWVWLDKGKFEPVKVRAELPHTNLYAETTAKPVSLRLDPGTADAETFPADGECAVNEDGSIGAPYTKGSSKEDPPCGITYLRATGGEPYRLKASITWEITWEGTGGAGGDLPNGTFEGTQDVDVQEIQSINR</sequence>
<name>A0A7T4TZC2_9ACTN</name>
<feature type="signal peptide" evidence="2">
    <location>
        <begin position="1"/>
        <end position="26"/>
    </location>
</feature>
<keyword evidence="2" id="KW-0732">Signal</keyword>
<feature type="chain" id="PRO_5032455513" description="Secreted protein" evidence="2">
    <location>
        <begin position="27"/>
        <end position="358"/>
    </location>
</feature>
<evidence type="ECO:0000256" key="1">
    <source>
        <dbReference type="SAM" id="MobiDB-lite"/>
    </source>
</evidence>
<dbReference type="RefSeq" id="WP_198503474.1">
    <property type="nucleotide sequence ID" value="NZ_CP065959.1"/>
</dbReference>
<feature type="region of interest" description="Disordered" evidence="1">
    <location>
        <begin position="30"/>
        <end position="50"/>
    </location>
</feature>
<evidence type="ECO:0008006" key="5">
    <source>
        <dbReference type="Google" id="ProtNLM"/>
    </source>
</evidence>
<dbReference type="AlphaFoldDB" id="A0A7T4TZC2"/>
<evidence type="ECO:0000313" key="3">
    <source>
        <dbReference type="EMBL" id="QQC90995.1"/>
    </source>
</evidence>
<evidence type="ECO:0000313" key="4">
    <source>
        <dbReference type="Proteomes" id="UP000596130"/>
    </source>
</evidence>
<reference evidence="3 4" key="1">
    <citation type="submission" date="2020-12" db="EMBL/GenBank/DDBJ databases">
        <title>Identification and biosynthesis of polyene macrolides produced by Streptomyces alfalfae Men-myco-93-63.</title>
        <authorList>
            <person name="Liu D."/>
            <person name="Li Y."/>
            <person name="Liu L."/>
            <person name="Han X."/>
            <person name="Shen F."/>
        </authorList>
    </citation>
    <scope>NUCLEOTIDE SEQUENCE [LARGE SCALE GENOMIC DNA]</scope>
    <source>
        <strain evidence="3 4">Men-myco-93-63</strain>
    </source>
</reference>
<dbReference type="Proteomes" id="UP000596130">
    <property type="component" value="Chromosome"/>
</dbReference>
<protein>
    <recommendedName>
        <fullName evidence="5">Secreted protein</fullName>
    </recommendedName>
</protein>
<evidence type="ECO:0000256" key="2">
    <source>
        <dbReference type="SAM" id="SignalP"/>
    </source>
</evidence>